<dbReference type="GO" id="GO:0043005">
    <property type="term" value="C:neuron projection"/>
    <property type="evidence" value="ECO:0007669"/>
    <property type="project" value="TreeGrafter"/>
</dbReference>
<dbReference type="SMART" id="SM00409">
    <property type="entry name" value="IG"/>
    <property type="match status" value="3"/>
</dbReference>
<dbReference type="SUPFAM" id="SSF48726">
    <property type="entry name" value="Immunoglobulin"/>
    <property type="match status" value="3"/>
</dbReference>
<evidence type="ECO:0000256" key="5">
    <source>
        <dbReference type="ARBA" id="ARBA00023136"/>
    </source>
</evidence>
<evidence type="ECO:0000256" key="8">
    <source>
        <dbReference type="ARBA" id="ARBA00023319"/>
    </source>
</evidence>
<dbReference type="SMART" id="SM00408">
    <property type="entry name" value="IGc2"/>
    <property type="match status" value="3"/>
</dbReference>
<dbReference type="PANTHER" id="PTHR12231">
    <property type="entry name" value="CTX-RELATED TYPE I TRANSMEMBRANE PROTEIN"/>
    <property type="match status" value="1"/>
</dbReference>
<sequence>MNSTMSMSANRPDFVQPIVNQTVPLGRDATFTCVVRNLSGYRIGWVKTDSKAIQAIHDHVITHNPRVWVSTTDQSTWNLHIKNVQEEDRGQYMCQINTDPMKSQTGYLDVVIPPDIINEDTSSDMMVPEGESVRLSCKAKGYPQPHITWRREDNEDIILKDPSGAKERVSTHEGEDLKLTRLSRNEMGAYLCIASNGIPPSVSKRIIINVHFHPVIQVPNQLVGAPFDTNVSLECYVEAYPKPIIYWEKKKDEMLVSNEKYEIQTEIRSQFETKMTLRVKNFHRSDMGTYKCNAKNSVGGVESSIRLYEITGATKYPYIVDEDDMEHVEKDNNHKDENNKGYSFYPKHANNANKANNSTKLSPNRSFILHYRSYGRTLFTSSTIIVTASVTKFLINL</sequence>
<dbReference type="InterPro" id="IPR036179">
    <property type="entry name" value="Ig-like_dom_sf"/>
</dbReference>
<gene>
    <name evidence="10" type="ORF">V9T40_010418</name>
</gene>
<evidence type="ECO:0000256" key="3">
    <source>
        <dbReference type="ARBA" id="ARBA00022729"/>
    </source>
</evidence>
<keyword evidence="2" id="KW-1003">Cell membrane</keyword>
<dbReference type="InterPro" id="IPR007110">
    <property type="entry name" value="Ig-like_dom"/>
</dbReference>
<dbReference type="GO" id="GO:0005886">
    <property type="term" value="C:plasma membrane"/>
    <property type="evidence" value="ECO:0007669"/>
    <property type="project" value="UniProtKB-SubCell"/>
</dbReference>
<dbReference type="PANTHER" id="PTHR12231:SF255">
    <property type="entry name" value="DPR-INTERACTING PROTEIN ALPHA, ISOFORM A"/>
    <property type="match status" value="1"/>
</dbReference>
<dbReference type="AlphaFoldDB" id="A0AAN9Y006"/>
<proteinExistence type="predicted"/>
<dbReference type="FunFam" id="2.60.40.10:FF:000328">
    <property type="entry name" value="CLUMA_CG000981, isoform A"/>
    <property type="match status" value="1"/>
</dbReference>
<comment type="subcellular location">
    <subcellularLocation>
        <location evidence="1">Cell membrane</location>
    </subcellularLocation>
</comment>
<dbReference type="Pfam" id="PF07679">
    <property type="entry name" value="I-set"/>
    <property type="match status" value="2"/>
</dbReference>
<keyword evidence="7" id="KW-0325">Glycoprotein</keyword>
<dbReference type="InterPro" id="IPR051170">
    <property type="entry name" value="Neural/epithelial_adhesion"/>
</dbReference>
<dbReference type="PROSITE" id="PS50835">
    <property type="entry name" value="IG_LIKE"/>
    <property type="match status" value="3"/>
</dbReference>
<dbReference type="InterPro" id="IPR013098">
    <property type="entry name" value="Ig_I-set"/>
</dbReference>
<evidence type="ECO:0000256" key="6">
    <source>
        <dbReference type="ARBA" id="ARBA00023157"/>
    </source>
</evidence>
<keyword evidence="8" id="KW-0393">Immunoglobulin domain</keyword>
<feature type="domain" description="Ig-like" evidence="9">
    <location>
        <begin position="114"/>
        <end position="203"/>
    </location>
</feature>
<dbReference type="SMART" id="SM00406">
    <property type="entry name" value="IGv"/>
    <property type="match status" value="3"/>
</dbReference>
<dbReference type="Pfam" id="PF13927">
    <property type="entry name" value="Ig_3"/>
    <property type="match status" value="1"/>
</dbReference>
<keyword evidence="3" id="KW-0732">Signal</keyword>
<accession>A0AAN9Y006</accession>
<dbReference type="FunFam" id="2.60.40.10:FF:000032">
    <property type="entry name" value="palladin isoform X1"/>
    <property type="match status" value="1"/>
</dbReference>
<organism evidence="10 11">
    <name type="scientific">Parthenolecanium corni</name>
    <dbReference type="NCBI Taxonomy" id="536013"/>
    <lineage>
        <taxon>Eukaryota</taxon>
        <taxon>Metazoa</taxon>
        <taxon>Ecdysozoa</taxon>
        <taxon>Arthropoda</taxon>
        <taxon>Hexapoda</taxon>
        <taxon>Insecta</taxon>
        <taxon>Pterygota</taxon>
        <taxon>Neoptera</taxon>
        <taxon>Paraneoptera</taxon>
        <taxon>Hemiptera</taxon>
        <taxon>Sternorrhyncha</taxon>
        <taxon>Coccoidea</taxon>
        <taxon>Coccidae</taxon>
        <taxon>Parthenolecanium</taxon>
    </lineage>
</organism>
<dbReference type="Proteomes" id="UP001367676">
    <property type="component" value="Unassembled WGS sequence"/>
</dbReference>
<protein>
    <recommendedName>
        <fullName evidence="9">Ig-like domain-containing protein</fullName>
    </recommendedName>
</protein>
<feature type="domain" description="Ig-like" evidence="9">
    <location>
        <begin position="12"/>
        <end position="105"/>
    </location>
</feature>
<comment type="caution">
    <text evidence="10">The sequence shown here is derived from an EMBL/GenBank/DDBJ whole genome shotgun (WGS) entry which is preliminary data.</text>
</comment>
<keyword evidence="5" id="KW-0472">Membrane</keyword>
<dbReference type="InterPro" id="IPR013106">
    <property type="entry name" value="Ig_V-set"/>
</dbReference>
<evidence type="ECO:0000259" key="9">
    <source>
        <dbReference type="PROSITE" id="PS50835"/>
    </source>
</evidence>
<keyword evidence="6" id="KW-1015">Disulfide bond</keyword>
<evidence type="ECO:0000256" key="2">
    <source>
        <dbReference type="ARBA" id="ARBA00022475"/>
    </source>
</evidence>
<keyword evidence="11" id="KW-1185">Reference proteome</keyword>
<evidence type="ECO:0000256" key="4">
    <source>
        <dbReference type="ARBA" id="ARBA00022737"/>
    </source>
</evidence>
<dbReference type="InterPro" id="IPR003599">
    <property type="entry name" value="Ig_sub"/>
</dbReference>
<name>A0AAN9Y006_9HEMI</name>
<evidence type="ECO:0000256" key="1">
    <source>
        <dbReference type="ARBA" id="ARBA00004236"/>
    </source>
</evidence>
<evidence type="ECO:0000313" key="11">
    <source>
        <dbReference type="Proteomes" id="UP001367676"/>
    </source>
</evidence>
<evidence type="ECO:0000256" key="7">
    <source>
        <dbReference type="ARBA" id="ARBA00023180"/>
    </source>
</evidence>
<dbReference type="EMBL" id="JBBCAQ010000035">
    <property type="protein sequence ID" value="KAK7578213.1"/>
    <property type="molecule type" value="Genomic_DNA"/>
</dbReference>
<evidence type="ECO:0000313" key="10">
    <source>
        <dbReference type="EMBL" id="KAK7578213.1"/>
    </source>
</evidence>
<feature type="domain" description="Ig-like" evidence="9">
    <location>
        <begin position="214"/>
        <end position="308"/>
    </location>
</feature>
<dbReference type="InterPro" id="IPR003598">
    <property type="entry name" value="Ig_sub2"/>
</dbReference>
<dbReference type="Gene3D" id="2.60.40.10">
    <property type="entry name" value="Immunoglobulins"/>
    <property type="match status" value="3"/>
</dbReference>
<keyword evidence="4" id="KW-0677">Repeat</keyword>
<reference evidence="10 11" key="1">
    <citation type="submission" date="2024-03" db="EMBL/GenBank/DDBJ databases">
        <title>Adaptation during the transition from Ophiocordyceps entomopathogen to insect associate is accompanied by gene loss and intensified selection.</title>
        <authorList>
            <person name="Ward C.M."/>
            <person name="Onetto C.A."/>
            <person name="Borneman A.R."/>
        </authorList>
    </citation>
    <scope>NUCLEOTIDE SEQUENCE [LARGE SCALE GENOMIC DNA]</scope>
    <source>
        <strain evidence="10">AWRI1</strain>
        <tissue evidence="10">Single Adult Female</tissue>
    </source>
</reference>
<dbReference type="InterPro" id="IPR013783">
    <property type="entry name" value="Ig-like_fold"/>
</dbReference>